<dbReference type="EMBL" id="CM044702">
    <property type="protein sequence ID" value="KAI5675781.1"/>
    <property type="molecule type" value="Genomic_DNA"/>
</dbReference>
<proteinExistence type="predicted"/>
<sequence length="157" mass="18102">MISRTARGYRKYHSFQRKTSETVKNSSCSQEKESSLSAINSPKQSFSKFTRAAANSSHFWNIPRHPSSGVIESLQLYNLAAPKMYCMFVFMEGYLKLRLDEYFKEVNEEVLPWILQAILNVKLTGKQEETDSGLLDELQVQESDDVKNRISIRLARI</sequence>
<evidence type="ECO:0000313" key="2">
    <source>
        <dbReference type="Proteomes" id="UP001060085"/>
    </source>
</evidence>
<dbReference type="Proteomes" id="UP001060085">
    <property type="component" value="Linkage Group LG02"/>
</dbReference>
<reference evidence="2" key="1">
    <citation type="journal article" date="2023" name="Nat. Plants">
        <title>Single-cell RNA sequencing provides a high-resolution roadmap for understanding the multicellular compartmentation of specialized metabolism.</title>
        <authorList>
            <person name="Sun S."/>
            <person name="Shen X."/>
            <person name="Li Y."/>
            <person name="Li Y."/>
            <person name="Wang S."/>
            <person name="Li R."/>
            <person name="Zhang H."/>
            <person name="Shen G."/>
            <person name="Guo B."/>
            <person name="Wei J."/>
            <person name="Xu J."/>
            <person name="St-Pierre B."/>
            <person name="Chen S."/>
            <person name="Sun C."/>
        </authorList>
    </citation>
    <scope>NUCLEOTIDE SEQUENCE [LARGE SCALE GENOMIC DNA]</scope>
</reference>
<gene>
    <name evidence="1" type="ORF">M9H77_06731</name>
</gene>
<keyword evidence="2" id="KW-1185">Reference proteome</keyword>
<protein>
    <submittedName>
        <fullName evidence="1">Uncharacterized protein</fullName>
    </submittedName>
</protein>
<evidence type="ECO:0000313" key="1">
    <source>
        <dbReference type="EMBL" id="KAI5675781.1"/>
    </source>
</evidence>
<comment type="caution">
    <text evidence="1">The sequence shown here is derived from an EMBL/GenBank/DDBJ whole genome shotgun (WGS) entry which is preliminary data.</text>
</comment>
<accession>A0ACC0BSX5</accession>
<organism evidence="1 2">
    <name type="scientific">Catharanthus roseus</name>
    <name type="common">Madagascar periwinkle</name>
    <name type="synonym">Vinca rosea</name>
    <dbReference type="NCBI Taxonomy" id="4058"/>
    <lineage>
        <taxon>Eukaryota</taxon>
        <taxon>Viridiplantae</taxon>
        <taxon>Streptophyta</taxon>
        <taxon>Embryophyta</taxon>
        <taxon>Tracheophyta</taxon>
        <taxon>Spermatophyta</taxon>
        <taxon>Magnoliopsida</taxon>
        <taxon>eudicotyledons</taxon>
        <taxon>Gunneridae</taxon>
        <taxon>Pentapetalae</taxon>
        <taxon>asterids</taxon>
        <taxon>lamiids</taxon>
        <taxon>Gentianales</taxon>
        <taxon>Apocynaceae</taxon>
        <taxon>Rauvolfioideae</taxon>
        <taxon>Vinceae</taxon>
        <taxon>Catharanthinae</taxon>
        <taxon>Catharanthus</taxon>
    </lineage>
</organism>
<name>A0ACC0BSX5_CATRO</name>